<keyword evidence="9" id="KW-1185">Reference proteome</keyword>
<dbReference type="SUPFAM" id="SSF103481">
    <property type="entry name" value="Multidrug resistance efflux transporter EmrE"/>
    <property type="match status" value="1"/>
</dbReference>
<dbReference type="Pfam" id="PF03151">
    <property type="entry name" value="TPT"/>
    <property type="match status" value="1"/>
</dbReference>
<dbReference type="EMBL" id="JAUIZM010000007">
    <property type="protein sequence ID" value="KAK1376978.1"/>
    <property type="molecule type" value="Genomic_DNA"/>
</dbReference>
<feature type="region of interest" description="Disordered" evidence="5">
    <location>
        <begin position="1"/>
        <end position="36"/>
    </location>
</feature>
<keyword evidence="4 6" id="KW-0472">Membrane</keyword>
<evidence type="ECO:0000256" key="1">
    <source>
        <dbReference type="ARBA" id="ARBA00004141"/>
    </source>
</evidence>
<evidence type="ECO:0000259" key="7">
    <source>
        <dbReference type="Pfam" id="PF03151"/>
    </source>
</evidence>
<feature type="transmembrane region" description="Helical" evidence="6">
    <location>
        <begin position="77"/>
        <end position="99"/>
    </location>
</feature>
<accession>A0AAD8I326</accession>
<reference evidence="8" key="1">
    <citation type="submission" date="2023-02" db="EMBL/GenBank/DDBJ databases">
        <title>Genome of toxic invasive species Heracleum sosnowskyi carries increased number of genes despite the absence of recent whole-genome duplications.</title>
        <authorList>
            <person name="Schelkunov M."/>
            <person name="Shtratnikova V."/>
            <person name="Makarenko M."/>
            <person name="Klepikova A."/>
            <person name="Omelchenko D."/>
            <person name="Novikova G."/>
            <person name="Obukhova E."/>
            <person name="Bogdanov V."/>
            <person name="Penin A."/>
            <person name="Logacheva M."/>
        </authorList>
    </citation>
    <scope>NUCLEOTIDE SEQUENCE</scope>
    <source>
        <strain evidence="8">Hsosn_3</strain>
        <tissue evidence="8">Leaf</tissue>
    </source>
</reference>
<sequence length="170" mass="18598">MFLQNSSVVKPGSRNLARPSVEPATKNSDRGSSVRQQKRILPSTLLCYLLKTHLCYIPDSISLSADDDDVDEVLKVFPYPATVTAAQFAVGTVLVILMWTSNIYKRPKITGAQLIAILPMAVVHTLGNLFTNMSLGKVSVSFTHTIKAMEPFFSVALSAMFLGELTHNVL</sequence>
<keyword evidence="2 6" id="KW-0812">Transmembrane</keyword>
<feature type="domain" description="Sugar phosphate transporter" evidence="7">
    <location>
        <begin position="72"/>
        <end position="166"/>
    </location>
</feature>
<comment type="subcellular location">
    <subcellularLocation>
        <location evidence="1">Membrane</location>
        <topology evidence="1">Multi-pass membrane protein</topology>
    </subcellularLocation>
</comment>
<proteinExistence type="predicted"/>
<dbReference type="PANTHER" id="PTHR11132">
    <property type="entry name" value="SOLUTE CARRIER FAMILY 35"/>
    <property type="match status" value="1"/>
</dbReference>
<evidence type="ECO:0000256" key="5">
    <source>
        <dbReference type="SAM" id="MobiDB-lite"/>
    </source>
</evidence>
<comment type="caution">
    <text evidence="8">The sequence shown here is derived from an EMBL/GenBank/DDBJ whole genome shotgun (WGS) entry which is preliminary data.</text>
</comment>
<dbReference type="GO" id="GO:0016020">
    <property type="term" value="C:membrane"/>
    <property type="evidence" value="ECO:0007669"/>
    <property type="project" value="UniProtKB-SubCell"/>
</dbReference>
<evidence type="ECO:0000313" key="9">
    <source>
        <dbReference type="Proteomes" id="UP001237642"/>
    </source>
</evidence>
<evidence type="ECO:0000256" key="2">
    <source>
        <dbReference type="ARBA" id="ARBA00022692"/>
    </source>
</evidence>
<dbReference type="AlphaFoldDB" id="A0AAD8I326"/>
<evidence type="ECO:0000313" key="8">
    <source>
        <dbReference type="EMBL" id="KAK1376978.1"/>
    </source>
</evidence>
<reference evidence="8" key="2">
    <citation type="submission" date="2023-05" db="EMBL/GenBank/DDBJ databases">
        <authorList>
            <person name="Schelkunov M.I."/>
        </authorList>
    </citation>
    <scope>NUCLEOTIDE SEQUENCE</scope>
    <source>
        <strain evidence="8">Hsosn_3</strain>
        <tissue evidence="8">Leaf</tissue>
    </source>
</reference>
<evidence type="ECO:0000256" key="6">
    <source>
        <dbReference type="SAM" id="Phobius"/>
    </source>
</evidence>
<keyword evidence="3 6" id="KW-1133">Transmembrane helix</keyword>
<organism evidence="8 9">
    <name type="scientific">Heracleum sosnowskyi</name>
    <dbReference type="NCBI Taxonomy" id="360622"/>
    <lineage>
        <taxon>Eukaryota</taxon>
        <taxon>Viridiplantae</taxon>
        <taxon>Streptophyta</taxon>
        <taxon>Embryophyta</taxon>
        <taxon>Tracheophyta</taxon>
        <taxon>Spermatophyta</taxon>
        <taxon>Magnoliopsida</taxon>
        <taxon>eudicotyledons</taxon>
        <taxon>Gunneridae</taxon>
        <taxon>Pentapetalae</taxon>
        <taxon>asterids</taxon>
        <taxon>campanulids</taxon>
        <taxon>Apiales</taxon>
        <taxon>Apiaceae</taxon>
        <taxon>Apioideae</taxon>
        <taxon>apioid superclade</taxon>
        <taxon>Tordylieae</taxon>
        <taxon>Tordyliinae</taxon>
        <taxon>Heracleum</taxon>
    </lineage>
</organism>
<dbReference type="Proteomes" id="UP001237642">
    <property type="component" value="Unassembled WGS sequence"/>
</dbReference>
<dbReference type="InterPro" id="IPR050186">
    <property type="entry name" value="TPT_transporter"/>
</dbReference>
<evidence type="ECO:0000256" key="3">
    <source>
        <dbReference type="ARBA" id="ARBA00022989"/>
    </source>
</evidence>
<feature type="transmembrane region" description="Helical" evidence="6">
    <location>
        <begin position="111"/>
        <end position="131"/>
    </location>
</feature>
<gene>
    <name evidence="8" type="ORF">POM88_033171</name>
</gene>
<dbReference type="InterPro" id="IPR037185">
    <property type="entry name" value="EmrE-like"/>
</dbReference>
<dbReference type="InterPro" id="IPR004853">
    <property type="entry name" value="Sugar_P_trans_dom"/>
</dbReference>
<name>A0AAD8I326_9APIA</name>
<evidence type="ECO:0000256" key="4">
    <source>
        <dbReference type="ARBA" id="ARBA00023136"/>
    </source>
</evidence>
<protein>
    <recommendedName>
        <fullName evidence="7">Sugar phosphate transporter domain-containing protein</fullName>
    </recommendedName>
</protein>